<dbReference type="GO" id="GO:1902600">
    <property type="term" value="P:proton transmembrane transport"/>
    <property type="evidence" value="ECO:0007669"/>
    <property type="project" value="TreeGrafter"/>
</dbReference>
<comment type="caution">
    <text evidence="1">The sequence shown here is derived from an EMBL/GenBank/DDBJ whole genome shotgun (WGS) entry which is preliminary data.</text>
</comment>
<keyword evidence="2" id="KW-1185">Reference proteome</keyword>
<feature type="non-terminal residue" evidence="1">
    <location>
        <position position="1"/>
    </location>
</feature>
<dbReference type="Pfam" id="PF10173">
    <property type="entry name" value="Mit_KHE1"/>
    <property type="match status" value="2"/>
</dbReference>
<dbReference type="PANTHER" id="PTHR28062">
    <property type="entry name" value="K+-H+ EXCHANGE-LIKE PROTEIN"/>
    <property type="match status" value="1"/>
</dbReference>
<name>A0A6A4M3R0_9ERIC</name>
<accession>A0A6A4M3R0</accession>
<dbReference type="GO" id="GO:0005743">
    <property type="term" value="C:mitochondrial inner membrane"/>
    <property type="evidence" value="ECO:0007669"/>
    <property type="project" value="TreeGrafter"/>
</dbReference>
<sequence length="220" mass="25166">MNRAWTGLEKAPPGSFKNKLYGLGLRLLARVKPSEIFLKSISKEVTKVEVTFPSRFVSLYLLLVNLFDVLIHSHFNICPPQPISKHVTFKTSTVKDGVDLPIYALERDSERVRNLGPDMVGAECRDSEVDMLMFKSTTYTQKVKAYCPKVLPLPNIPFFWVLFRSYSHWRALKVLQPSKELEELIQRGDIHGGLSKCLISTICKTYDLNKIDVLKYQDSI</sequence>
<gene>
    <name evidence="1" type="ORF">C3L33_00062</name>
</gene>
<dbReference type="OrthoDB" id="5562676at2759"/>
<organism evidence="1 2">
    <name type="scientific">Rhododendron williamsianum</name>
    <dbReference type="NCBI Taxonomy" id="262921"/>
    <lineage>
        <taxon>Eukaryota</taxon>
        <taxon>Viridiplantae</taxon>
        <taxon>Streptophyta</taxon>
        <taxon>Embryophyta</taxon>
        <taxon>Tracheophyta</taxon>
        <taxon>Spermatophyta</taxon>
        <taxon>Magnoliopsida</taxon>
        <taxon>eudicotyledons</taxon>
        <taxon>Gunneridae</taxon>
        <taxon>Pentapetalae</taxon>
        <taxon>asterids</taxon>
        <taxon>Ericales</taxon>
        <taxon>Ericaceae</taxon>
        <taxon>Ericoideae</taxon>
        <taxon>Rhodoreae</taxon>
        <taxon>Rhododendron</taxon>
    </lineage>
</organism>
<dbReference type="GO" id="GO:0006813">
    <property type="term" value="P:potassium ion transport"/>
    <property type="evidence" value="ECO:0007669"/>
    <property type="project" value="TreeGrafter"/>
</dbReference>
<evidence type="ECO:0000313" key="2">
    <source>
        <dbReference type="Proteomes" id="UP000428333"/>
    </source>
</evidence>
<dbReference type="InterPro" id="IPR018786">
    <property type="entry name" value="Mit_KHE1"/>
</dbReference>
<protein>
    <submittedName>
        <fullName evidence="1">Uncharacterized protein</fullName>
    </submittedName>
</protein>
<dbReference type="EMBL" id="QEFC01000003">
    <property type="protein sequence ID" value="KAE9467956.1"/>
    <property type="molecule type" value="Genomic_DNA"/>
</dbReference>
<evidence type="ECO:0000313" key="1">
    <source>
        <dbReference type="EMBL" id="KAE9467956.1"/>
    </source>
</evidence>
<reference evidence="1 2" key="1">
    <citation type="journal article" date="2019" name="Genome Biol. Evol.">
        <title>The Rhododendron genome and chromosomal organization provide insight into shared whole-genome duplications across the heath family (Ericaceae).</title>
        <authorList>
            <person name="Soza V.L."/>
            <person name="Lindsley D."/>
            <person name="Waalkes A."/>
            <person name="Ramage E."/>
            <person name="Patwardhan R.P."/>
            <person name="Burton J.N."/>
            <person name="Adey A."/>
            <person name="Kumar A."/>
            <person name="Qiu R."/>
            <person name="Shendure J."/>
            <person name="Hall B."/>
        </authorList>
    </citation>
    <scope>NUCLEOTIDE SEQUENCE [LARGE SCALE GENOMIC DNA]</scope>
    <source>
        <strain evidence="1">RSF 1966-606</strain>
    </source>
</reference>
<dbReference type="AlphaFoldDB" id="A0A6A4M3R0"/>
<dbReference type="PANTHER" id="PTHR28062:SF1">
    <property type="entry name" value="TRANSMEMBRANE PROTEIN"/>
    <property type="match status" value="1"/>
</dbReference>
<dbReference type="Proteomes" id="UP000428333">
    <property type="component" value="Linkage Group LG01"/>
</dbReference>
<proteinExistence type="predicted"/>